<organism evidence="2 3">
    <name type="scientific">Jiella mangrovi</name>
    <dbReference type="NCBI Taxonomy" id="2821407"/>
    <lineage>
        <taxon>Bacteria</taxon>
        <taxon>Pseudomonadati</taxon>
        <taxon>Pseudomonadota</taxon>
        <taxon>Alphaproteobacteria</taxon>
        <taxon>Hyphomicrobiales</taxon>
        <taxon>Aurantimonadaceae</taxon>
        <taxon>Jiella</taxon>
    </lineage>
</organism>
<sequence>MAEKKGFFRRIFSFGSESEEERTPEHGNTPRPSDVELGREEAPDPEVRPTAAASSIADSEAGAEPSDEGGITPLKQREDEASTKAETGPSDEAQKKTP</sequence>
<comment type="caution">
    <text evidence="2">The sequence shown here is derived from an EMBL/GenBank/DDBJ whole genome shotgun (WGS) entry which is preliminary data.</text>
</comment>
<protein>
    <recommendedName>
        <fullName evidence="4">Signal recognition particle-docking protein FtsY</fullName>
    </recommendedName>
</protein>
<feature type="compositionally biased region" description="Basic and acidic residues" evidence="1">
    <location>
        <begin position="33"/>
        <end position="47"/>
    </location>
</feature>
<proteinExistence type="predicted"/>
<evidence type="ECO:0000313" key="3">
    <source>
        <dbReference type="Proteomes" id="UP000678276"/>
    </source>
</evidence>
<evidence type="ECO:0000313" key="2">
    <source>
        <dbReference type="EMBL" id="MBP0615484.1"/>
    </source>
</evidence>
<dbReference type="Proteomes" id="UP000678276">
    <property type="component" value="Unassembled WGS sequence"/>
</dbReference>
<feature type="region of interest" description="Disordered" evidence="1">
    <location>
        <begin position="1"/>
        <end position="98"/>
    </location>
</feature>
<keyword evidence="3" id="KW-1185">Reference proteome</keyword>
<evidence type="ECO:0000256" key="1">
    <source>
        <dbReference type="SAM" id="MobiDB-lite"/>
    </source>
</evidence>
<name>A0ABS4BHE1_9HYPH</name>
<gene>
    <name evidence="2" type="ORF">J6595_07825</name>
</gene>
<dbReference type="RefSeq" id="WP_209593906.1">
    <property type="nucleotide sequence ID" value="NZ_JAGJCF010000004.1"/>
</dbReference>
<dbReference type="EMBL" id="JAGJCF010000004">
    <property type="protein sequence ID" value="MBP0615484.1"/>
    <property type="molecule type" value="Genomic_DNA"/>
</dbReference>
<reference evidence="2 3" key="1">
    <citation type="submission" date="2021-04" db="EMBL/GenBank/DDBJ databases">
        <title>Whole genome sequence of Jiella sp. KSK16Y-1.</title>
        <authorList>
            <person name="Tuo L."/>
        </authorList>
    </citation>
    <scope>NUCLEOTIDE SEQUENCE [LARGE SCALE GENOMIC DNA]</scope>
    <source>
        <strain evidence="2 3">KSK16Y-1</strain>
    </source>
</reference>
<accession>A0ABS4BHE1</accession>
<evidence type="ECO:0008006" key="4">
    <source>
        <dbReference type="Google" id="ProtNLM"/>
    </source>
</evidence>